<keyword evidence="3 6" id="KW-0489">Methyltransferase</keyword>
<comment type="caution">
    <text evidence="8">The sequence shown here is derived from an EMBL/GenBank/DDBJ whole genome shotgun (WGS) entry which is preliminary data.</text>
</comment>
<evidence type="ECO:0000256" key="2">
    <source>
        <dbReference type="ARBA" id="ARBA00022552"/>
    </source>
</evidence>
<dbReference type="Pfam" id="PF00590">
    <property type="entry name" value="TP_methylase"/>
    <property type="match status" value="1"/>
</dbReference>
<dbReference type="HAMAP" id="MF_01877">
    <property type="entry name" value="16SrRNA_methyltr_I"/>
    <property type="match status" value="1"/>
</dbReference>
<comment type="function">
    <text evidence="6">Catalyzes the 2'-O-methylation of the ribose of cytidine 1402 (C1402) in 16S rRNA.</text>
</comment>
<evidence type="ECO:0000313" key="8">
    <source>
        <dbReference type="EMBL" id="PIR96435.1"/>
    </source>
</evidence>
<dbReference type="CDD" id="cd11648">
    <property type="entry name" value="RsmI"/>
    <property type="match status" value="1"/>
</dbReference>
<dbReference type="Gene3D" id="3.30.950.10">
    <property type="entry name" value="Methyltransferase, Cobalt-precorrin-4 Transmethylase, Domain 2"/>
    <property type="match status" value="1"/>
</dbReference>
<dbReference type="EC" id="2.1.1.198" evidence="6"/>
<dbReference type="Gene3D" id="3.40.1010.10">
    <property type="entry name" value="Cobalt-precorrin-4 Transmethylase, Domain 1"/>
    <property type="match status" value="1"/>
</dbReference>
<dbReference type="FunFam" id="3.30.950.10:FF:000002">
    <property type="entry name" value="Ribosomal RNA small subunit methyltransferase I"/>
    <property type="match status" value="1"/>
</dbReference>
<comment type="catalytic activity">
    <reaction evidence="6">
        <text>cytidine(1402) in 16S rRNA + S-adenosyl-L-methionine = 2'-O-methylcytidine(1402) in 16S rRNA + S-adenosyl-L-homocysteine + H(+)</text>
        <dbReference type="Rhea" id="RHEA:42924"/>
        <dbReference type="Rhea" id="RHEA-COMP:10285"/>
        <dbReference type="Rhea" id="RHEA-COMP:10286"/>
        <dbReference type="ChEBI" id="CHEBI:15378"/>
        <dbReference type="ChEBI" id="CHEBI:57856"/>
        <dbReference type="ChEBI" id="CHEBI:59789"/>
        <dbReference type="ChEBI" id="CHEBI:74495"/>
        <dbReference type="ChEBI" id="CHEBI:82748"/>
        <dbReference type="EC" id="2.1.1.198"/>
    </reaction>
</comment>
<dbReference type="InterPro" id="IPR014776">
    <property type="entry name" value="4pyrrole_Mease_sub2"/>
</dbReference>
<dbReference type="Proteomes" id="UP000230922">
    <property type="component" value="Unassembled WGS sequence"/>
</dbReference>
<reference evidence="9" key="1">
    <citation type="submission" date="2017-09" db="EMBL/GenBank/DDBJ databases">
        <title>Depth-based differentiation of microbial function through sediment-hosted aquifers and enrichment of novel symbionts in the deep terrestrial subsurface.</title>
        <authorList>
            <person name="Probst A.J."/>
            <person name="Ladd B."/>
            <person name="Jarett J.K."/>
            <person name="Geller-Mcgrath D.E."/>
            <person name="Sieber C.M.K."/>
            <person name="Emerson J.B."/>
            <person name="Anantharaman K."/>
            <person name="Thomas B.C."/>
            <person name="Malmstrom R."/>
            <person name="Stieglmeier M."/>
            <person name="Klingl A."/>
            <person name="Woyke T."/>
            <person name="Ryan C.M."/>
            <person name="Banfield J.F."/>
        </authorList>
    </citation>
    <scope>NUCLEOTIDE SEQUENCE [LARGE SCALE GENOMIC DNA]</scope>
</reference>
<keyword evidence="5 6" id="KW-0949">S-adenosyl-L-methionine</keyword>
<dbReference type="AlphaFoldDB" id="A0A2H0VBH0"/>
<sequence>MLYIVATPIGNLEDITLRAINTLKACNFIIAENPRYSQRLLQHVGAWPKTMTQFAEHNEKQVAKDLARRLIKEDGCLITDAGTPGISDPGFRLARECTQNNIQVVPLPGANAALAALSASGLPTDKFLFLGFLQKTANKTIRAIQTAKDAEATAIFYESPERILKTLSYISNAFPTSQIVIARELTKIHEEFIRGTPDEVLHELKQRLSIKGEFTVLISFK</sequence>
<dbReference type="SUPFAM" id="SSF53790">
    <property type="entry name" value="Tetrapyrrole methylase"/>
    <property type="match status" value="1"/>
</dbReference>
<dbReference type="PIRSF" id="PIRSF005917">
    <property type="entry name" value="MTase_YraL"/>
    <property type="match status" value="1"/>
</dbReference>
<evidence type="ECO:0000259" key="7">
    <source>
        <dbReference type="Pfam" id="PF00590"/>
    </source>
</evidence>
<evidence type="ECO:0000256" key="6">
    <source>
        <dbReference type="HAMAP-Rule" id="MF_01877"/>
    </source>
</evidence>
<dbReference type="InterPro" id="IPR035996">
    <property type="entry name" value="4pyrrol_Methylase_sf"/>
</dbReference>
<evidence type="ECO:0000256" key="1">
    <source>
        <dbReference type="ARBA" id="ARBA00022490"/>
    </source>
</evidence>
<comment type="subcellular location">
    <subcellularLocation>
        <location evidence="6">Cytoplasm</location>
    </subcellularLocation>
</comment>
<dbReference type="EMBL" id="PFAK01000017">
    <property type="protein sequence ID" value="PIR96435.1"/>
    <property type="molecule type" value="Genomic_DNA"/>
</dbReference>
<keyword evidence="1 6" id="KW-0963">Cytoplasm</keyword>
<accession>A0A2H0VBH0</accession>
<proteinExistence type="inferred from homology"/>
<dbReference type="NCBIfam" id="TIGR00096">
    <property type="entry name" value="16S rRNA (cytidine(1402)-2'-O)-methyltransferase"/>
    <property type="match status" value="1"/>
</dbReference>
<dbReference type="InterPro" id="IPR008189">
    <property type="entry name" value="rRNA_ssu_MeTfrase_I"/>
</dbReference>
<name>A0A2H0VBH0_9BACT</name>
<keyword evidence="4 6" id="KW-0808">Transferase</keyword>
<dbReference type="InterPro" id="IPR014777">
    <property type="entry name" value="4pyrrole_Mease_sub1"/>
</dbReference>
<evidence type="ECO:0000256" key="4">
    <source>
        <dbReference type="ARBA" id="ARBA00022679"/>
    </source>
</evidence>
<keyword evidence="2 6" id="KW-0698">rRNA processing</keyword>
<gene>
    <name evidence="6 8" type="primary">rsmI</name>
    <name evidence="8" type="ORF">COT92_01130</name>
</gene>
<dbReference type="GO" id="GO:0070677">
    <property type="term" value="F:rRNA (cytosine-2'-O-)-methyltransferase activity"/>
    <property type="evidence" value="ECO:0007669"/>
    <property type="project" value="UniProtKB-UniRule"/>
</dbReference>
<comment type="similarity">
    <text evidence="6">Belongs to the methyltransferase superfamily. RsmI family.</text>
</comment>
<dbReference type="PANTHER" id="PTHR46111:SF1">
    <property type="entry name" value="RIBOSOMAL RNA SMALL SUBUNIT METHYLTRANSFERASE I"/>
    <property type="match status" value="1"/>
</dbReference>
<dbReference type="PANTHER" id="PTHR46111">
    <property type="entry name" value="RIBOSOMAL RNA SMALL SUBUNIT METHYLTRANSFERASE I"/>
    <property type="match status" value="1"/>
</dbReference>
<feature type="domain" description="Tetrapyrrole methylase" evidence="7">
    <location>
        <begin position="1"/>
        <end position="199"/>
    </location>
</feature>
<protein>
    <recommendedName>
        <fullName evidence="6">Ribosomal RNA small subunit methyltransferase I</fullName>
        <ecNumber evidence="6">2.1.1.198</ecNumber>
    </recommendedName>
    <alternativeName>
        <fullName evidence="6">16S rRNA 2'-O-ribose C1402 methyltransferase</fullName>
    </alternativeName>
    <alternativeName>
        <fullName evidence="6">rRNA (cytidine-2'-O-)-methyltransferase RsmI</fullName>
    </alternativeName>
</protein>
<evidence type="ECO:0000256" key="3">
    <source>
        <dbReference type="ARBA" id="ARBA00022603"/>
    </source>
</evidence>
<evidence type="ECO:0000313" key="9">
    <source>
        <dbReference type="Proteomes" id="UP000230922"/>
    </source>
</evidence>
<dbReference type="InterPro" id="IPR000878">
    <property type="entry name" value="4pyrrol_Mease"/>
</dbReference>
<dbReference type="GO" id="GO:0005737">
    <property type="term" value="C:cytoplasm"/>
    <property type="evidence" value="ECO:0007669"/>
    <property type="project" value="UniProtKB-SubCell"/>
</dbReference>
<organism evidence="8 9">
    <name type="scientific">Candidatus Doudnabacteria bacterium CG10_big_fil_rev_8_21_14_0_10_42_18</name>
    <dbReference type="NCBI Taxonomy" id="1974552"/>
    <lineage>
        <taxon>Bacteria</taxon>
        <taxon>Candidatus Doudnaibacteriota</taxon>
    </lineage>
</organism>
<evidence type="ECO:0000256" key="5">
    <source>
        <dbReference type="ARBA" id="ARBA00022691"/>
    </source>
</evidence>